<feature type="signal peptide" evidence="5">
    <location>
        <begin position="1"/>
        <end position="22"/>
    </location>
</feature>
<dbReference type="InterPro" id="IPR036249">
    <property type="entry name" value="Thioredoxin-like_sf"/>
</dbReference>
<dbReference type="PANTHER" id="PTHR42852">
    <property type="entry name" value="THIOL:DISULFIDE INTERCHANGE PROTEIN DSBE"/>
    <property type="match status" value="1"/>
</dbReference>
<comment type="subcellular location">
    <subcellularLocation>
        <location evidence="1">Cell envelope</location>
    </subcellularLocation>
</comment>
<evidence type="ECO:0000259" key="6">
    <source>
        <dbReference type="PROSITE" id="PS51352"/>
    </source>
</evidence>
<dbReference type="InterPro" id="IPR017937">
    <property type="entry name" value="Thioredoxin_CS"/>
</dbReference>
<evidence type="ECO:0000256" key="2">
    <source>
        <dbReference type="ARBA" id="ARBA00022748"/>
    </source>
</evidence>
<evidence type="ECO:0000256" key="3">
    <source>
        <dbReference type="ARBA" id="ARBA00023157"/>
    </source>
</evidence>
<accession>A0ABY7LT30</accession>
<dbReference type="EMBL" id="CP114767">
    <property type="protein sequence ID" value="WBA43136.1"/>
    <property type="molecule type" value="Genomic_DNA"/>
</dbReference>
<dbReference type="PROSITE" id="PS51352">
    <property type="entry name" value="THIOREDOXIN_2"/>
    <property type="match status" value="1"/>
</dbReference>
<dbReference type="InterPro" id="IPR013766">
    <property type="entry name" value="Thioredoxin_domain"/>
</dbReference>
<keyword evidence="5" id="KW-0732">Signal</keyword>
<dbReference type="Pfam" id="PF00578">
    <property type="entry name" value="AhpC-TSA"/>
    <property type="match status" value="1"/>
</dbReference>
<dbReference type="InterPro" id="IPR025380">
    <property type="entry name" value="DUF4369"/>
</dbReference>
<dbReference type="PANTHER" id="PTHR42852:SF6">
    <property type="entry name" value="THIOL:DISULFIDE INTERCHANGE PROTEIN DSBE"/>
    <property type="match status" value="1"/>
</dbReference>
<keyword evidence="4" id="KW-0676">Redox-active center</keyword>
<dbReference type="SUPFAM" id="SSF52833">
    <property type="entry name" value="Thioredoxin-like"/>
    <property type="match status" value="1"/>
</dbReference>
<dbReference type="RefSeq" id="WP_269561181.1">
    <property type="nucleotide sequence ID" value="NZ_CP114767.1"/>
</dbReference>
<dbReference type="CDD" id="cd02966">
    <property type="entry name" value="TlpA_like_family"/>
    <property type="match status" value="1"/>
</dbReference>
<dbReference type="InterPro" id="IPR050553">
    <property type="entry name" value="Thioredoxin_ResA/DsbE_sf"/>
</dbReference>
<feature type="chain" id="PRO_5046644164" evidence="5">
    <location>
        <begin position="23"/>
        <end position="375"/>
    </location>
</feature>
<proteinExistence type="predicted"/>
<keyword evidence="3" id="KW-1015">Disulfide bond</keyword>
<dbReference type="Gene3D" id="3.40.30.10">
    <property type="entry name" value="Glutaredoxin"/>
    <property type="match status" value="1"/>
</dbReference>
<feature type="domain" description="Thioredoxin" evidence="6">
    <location>
        <begin position="237"/>
        <end position="375"/>
    </location>
</feature>
<evidence type="ECO:0000256" key="5">
    <source>
        <dbReference type="SAM" id="SignalP"/>
    </source>
</evidence>
<sequence>MQYFIRIVALASLVAASTEAVAQQPRRPAPNYQVRGQLTNAPAGTRVLLIDDQTGQAMPIDSARTDAKGRFQLRGTVAGPGVYSLRVAGQRRTTDVALAPGSQLQLRADATQLRGTSDITGTPEAAELARMHQEQFRLMAHIDTLVQRRAVTTDTAALRRIGQEWDATFGAFRAAAQRVAGQASYVAPYVAATFLSGTDAPAEVAFLDSATTRYVRQWPASPHTQQLQRYQSMRQTTAVGRLAPEILLPTPAGAPLALSSLRGKYVLIDFWASWCGPCRQENPALVRTYQQFRGKGFEIYGVSVDSKKEAWLAAMQKDGLPWPQVRDEPSDTSVASTAYNIYKFPSSFLLDPQGRIIAKDLRGEDLTKKLAELMP</sequence>
<gene>
    <name evidence="7" type="ORF">O3303_06115</name>
</gene>
<dbReference type="Proteomes" id="UP001211005">
    <property type="component" value="Chromosome"/>
</dbReference>
<protein>
    <submittedName>
        <fullName evidence="7">TlpA disulfide reductase family protein</fullName>
    </submittedName>
</protein>
<keyword evidence="2" id="KW-0201">Cytochrome c-type biogenesis</keyword>
<reference evidence="7 8" key="1">
    <citation type="submission" date="2022-12" db="EMBL/GenBank/DDBJ databases">
        <title>Hymenobacter canadensis sp. nov. isolated from lake water of the Cambridge Bay, Canada.</title>
        <authorList>
            <person name="Kim W.H."/>
            <person name="Lee Y.M."/>
        </authorList>
    </citation>
    <scope>NUCLEOTIDE SEQUENCE [LARGE SCALE GENOMIC DNA]</scope>
    <source>
        <strain evidence="7 8">PAMC 29467</strain>
    </source>
</reference>
<keyword evidence="8" id="KW-1185">Reference proteome</keyword>
<dbReference type="PROSITE" id="PS00194">
    <property type="entry name" value="THIOREDOXIN_1"/>
    <property type="match status" value="1"/>
</dbReference>
<organism evidence="7 8">
    <name type="scientific">Hymenobacter canadensis</name>
    <dbReference type="NCBI Taxonomy" id="2999067"/>
    <lineage>
        <taxon>Bacteria</taxon>
        <taxon>Pseudomonadati</taxon>
        <taxon>Bacteroidota</taxon>
        <taxon>Cytophagia</taxon>
        <taxon>Cytophagales</taxon>
        <taxon>Hymenobacteraceae</taxon>
        <taxon>Hymenobacter</taxon>
    </lineage>
</organism>
<dbReference type="Pfam" id="PF14289">
    <property type="entry name" value="DUF4369"/>
    <property type="match status" value="1"/>
</dbReference>
<evidence type="ECO:0000256" key="1">
    <source>
        <dbReference type="ARBA" id="ARBA00004196"/>
    </source>
</evidence>
<evidence type="ECO:0000256" key="4">
    <source>
        <dbReference type="ARBA" id="ARBA00023284"/>
    </source>
</evidence>
<evidence type="ECO:0000313" key="8">
    <source>
        <dbReference type="Proteomes" id="UP001211005"/>
    </source>
</evidence>
<evidence type="ECO:0000313" key="7">
    <source>
        <dbReference type="EMBL" id="WBA43136.1"/>
    </source>
</evidence>
<dbReference type="InterPro" id="IPR000866">
    <property type="entry name" value="AhpC/TSA"/>
</dbReference>
<name>A0ABY7LT30_9BACT</name>